<dbReference type="InterPro" id="IPR035451">
    <property type="entry name" value="Ada-like_dom_sf"/>
</dbReference>
<dbReference type="SUPFAM" id="SSF57884">
    <property type="entry name" value="Ada DNA repair protein, N-terminal domain (N-Ada 10)"/>
    <property type="match status" value="1"/>
</dbReference>
<gene>
    <name evidence="10" type="ORF">SMD31_07060</name>
</gene>
<dbReference type="RefSeq" id="WP_320500104.1">
    <property type="nucleotide sequence ID" value="NZ_JAXCLX010000001.1"/>
</dbReference>
<evidence type="ECO:0000256" key="2">
    <source>
        <dbReference type="ARBA" id="ARBA00022603"/>
    </source>
</evidence>
<evidence type="ECO:0000256" key="1">
    <source>
        <dbReference type="ARBA" id="ARBA00001286"/>
    </source>
</evidence>
<organism evidence="10 11">
    <name type="scientific">Dongia rigui</name>
    <dbReference type="NCBI Taxonomy" id="940149"/>
    <lineage>
        <taxon>Bacteria</taxon>
        <taxon>Pseudomonadati</taxon>
        <taxon>Pseudomonadota</taxon>
        <taxon>Alphaproteobacteria</taxon>
        <taxon>Rhodospirillales</taxon>
        <taxon>Dongiaceae</taxon>
        <taxon>Dongia</taxon>
    </lineage>
</organism>
<dbReference type="InterPro" id="IPR001497">
    <property type="entry name" value="MethylDNA_cys_MeTrfase_AS"/>
</dbReference>
<proteinExistence type="predicted"/>
<dbReference type="SUPFAM" id="SSF53155">
    <property type="entry name" value="Methylated DNA-protein cysteine methyltransferase domain"/>
    <property type="match status" value="1"/>
</dbReference>
<sequence length="247" mass="26204">MTRTEKTDRAAATLNDPRWAAVVARDATADGRFFYSVKTSGVYCRPGCKARPARPENVAFHDHAAAAEAAGFRPCKRCKPDLLRAVTRYATAQIDLGILLVAESDNGICALTLGDDKAALIEDLQQRFPKAQLVETLGSASLALALALLADPAGTAMGRLDPQGTPFQRRVWQALLAIPAGSTASYSELAAAIGRPRAVRAVARACGANPIAVAIPCHRVIGSNGALTGYRWGVARKRALLAREWAS</sequence>
<keyword evidence="5" id="KW-0010">Activator</keyword>
<keyword evidence="2 10" id="KW-0489">Methyltransferase</keyword>
<dbReference type="Pfam" id="PF01035">
    <property type="entry name" value="DNA_binding_1"/>
    <property type="match status" value="1"/>
</dbReference>
<dbReference type="InterPro" id="IPR014048">
    <property type="entry name" value="MethylDNA_cys_MeTrfase_DNA-bd"/>
</dbReference>
<name>A0ABU5DWM3_9PROT</name>
<keyword evidence="3 10" id="KW-0808">Transferase</keyword>
<dbReference type="PANTHER" id="PTHR10815:SF14">
    <property type="entry name" value="BIFUNCTIONAL TRANSCRIPTIONAL ACTIVATOR_DNA REPAIR ENZYME ADA"/>
    <property type="match status" value="1"/>
</dbReference>
<comment type="caution">
    <text evidence="10">The sequence shown here is derived from an EMBL/GenBank/DDBJ whole genome shotgun (WGS) entry which is preliminary data.</text>
</comment>
<comment type="catalytic activity">
    <reaction evidence="1">
        <text>a 4-O-methyl-thymidine in DNA + L-cysteinyl-[protein] = a thymidine in DNA + S-methyl-L-cysteinyl-[protein]</text>
        <dbReference type="Rhea" id="RHEA:53428"/>
        <dbReference type="Rhea" id="RHEA-COMP:10131"/>
        <dbReference type="Rhea" id="RHEA-COMP:10132"/>
        <dbReference type="Rhea" id="RHEA-COMP:13555"/>
        <dbReference type="Rhea" id="RHEA-COMP:13556"/>
        <dbReference type="ChEBI" id="CHEBI:29950"/>
        <dbReference type="ChEBI" id="CHEBI:82612"/>
        <dbReference type="ChEBI" id="CHEBI:137386"/>
        <dbReference type="ChEBI" id="CHEBI:137387"/>
        <dbReference type="EC" id="2.1.1.63"/>
    </reaction>
</comment>
<evidence type="ECO:0000256" key="7">
    <source>
        <dbReference type="ARBA" id="ARBA00049348"/>
    </source>
</evidence>
<dbReference type="GO" id="GO:0032259">
    <property type="term" value="P:methylation"/>
    <property type="evidence" value="ECO:0007669"/>
    <property type="project" value="UniProtKB-KW"/>
</dbReference>
<protein>
    <submittedName>
        <fullName evidence="10">Methylated-DNA--[protein]-cysteine S-methyltransferase</fullName>
        <ecNumber evidence="10">2.1.1.63</ecNumber>
    </submittedName>
</protein>
<dbReference type="InterPro" id="IPR036388">
    <property type="entry name" value="WH-like_DNA-bd_sf"/>
</dbReference>
<keyword evidence="4" id="KW-0227">DNA damage</keyword>
<dbReference type="Pfam" id="PF02805">
    <property type="entry name" value="Ada_Zn_binding"/>
    <property type="match status" value="1"/>
</dbReference>
<dbReference type="SUPFAM" id="SSF46767">
    <property type="entry name" value="Methylated DNA-protein cysteine methyltransferase, C-terminal domain"/>
    <property type="match status" value="1"/>
</dbReference>
<evidence type="ECO:0000259" key="9">
    <source>
        <dbReference type="Pfam" id="PF02805"/>
    </source>
</evidence>
<dbReference type="InterPro" id="IPR036217">
    <property type="entry name" value="MethylDNA_cys_MeTrfase_DNAb"/>
</dbReference>
<dbReference type="GO" id="GO:0003908">
    <property type="term" value="F:methylated-DNA-[protein]-cysteine S-methyltransferase activity"/>
    <property type="evidence" value="ECO:0007669"/>
    <property type="project" value="UniProtKB-EC"/>
</dbReference>
<reference evidence="10 11" key="1">
    <citation type="journal article" date="2013" name="Antonie Van Leeuwenhoek">
        <title>Dongia rigui sp. nov., isolated from freshwater of a large wetland in Korea.</title>
        <authorList>
            <person name="Baik K.S."/>
            <person name="Hwang Y.M."/>
            <person name="Choi J.S."/>
            <person name="Kwon J."/>
            <person name="Seong C.N."/>
        </authorList>
    </citation>
    <scope>NUCLEOTIDE SEQUENCE [LARGE SCALE GENOMIC DNA]</scope>
    <source>
        <strain evidence="10 11">04SU4-P</strain>
    </source>
</reference>
<keyword evidence="6" id="KW-0234">DNA repair</keyword>
<dbReference type="EMBL" id="JAXCLX010000001">
    <property type="protein sequence ID" value="MDY0871674.1"/>
    <property type="molecule type" value="Genomic_DNA"/>
</dbReference>
<dbReference type="PROSITE" id="PS00374">
    <property type="entry name" value="MGMT"/>
    <property type="match status" value="1"/>
</dbReference>
<dbReference type="PANTHER" id="PTHR10815">
    <property type="entry name" value="METHYLATED-DNA--PROTEIN-CYSTEINE METHYLTRANSFERASE"/>
    <property type="match status" value="1"/>
</dbReference>
<evidence type="ECO:0000256" key="5">
    <source>
        <dbReference type="ARBA" id="ARBA00023159"/>
    </source>
</evidence>
<evidence type="ECO:0000313" key="11">
    <source>
        <dbReference type="Proteomes" id="UP001271769"/>
    </source>
</evidence>
<dbReference type="InterPro" id="IPR004026">
    <property type="entry name" value="Ada_DNA_repair_Zn-bd"/>
</dbReference>
<dbReference type="Proteomes" id="UP001271769">
    <property type="component" value="Unassembled WGS sequence"/>
</dbReference>
<feature type="domain" description="Methylated-DNA-[protein]-cysteine S-methyltransferase DNA binding" evidence="8">
    <location>
        <begin position="166"/>
        <end position="244"/>
    </location>
</feature>
<feature type="domain" description="Ada DNA repair metal-binding" evidence="9">
    <location>
        <begin position="18"/>
        <end position="81"/>
    </location>
</feature>
<keyword evidence="11" id="KW-1185">Reference proteome</keyword>
<dbReference type="CDD" id="cd06445">
    <property type="entry name" value="ATase"/>
    <property type="match status" value="1"/>
</dbReference>
<evidence type="ECO:0000313" key="10">
    <source>
        <dbReference type="EMBL" id="MDY0871674.1"/>
    </source>
</evidence>
<evidence type="ECO:0000256" key="4">
    <source>
        <dbReference type="ARBA" id="ARBA00022763"/>
    </source>
</evidence>
<dbReference type="Gene3D" id="1.10.10.10">
    <property type="entry name" value="Winged helix-like DNA-binding domain superfamily/Winged helix DNA-binding domain"/>
    <property type="match status" value="1"/>
</dbReference>
<dbReference type="InterPro" id="IPR036631">
    <property type="entry name" value="MGMT_N_sf"/>
</dbReference>
<dbReference type="Gene3D" id="3.40.10.10">
    <property type="entry name" value="DNA Methylphosphotriester Repair Domain"/>
    <property type="match status" value="1"/>
</dbReference>
<dbReference type="NCBIfam" id="TIGR00589">
    <property type="entry name" value="ogt"/>
    <property type="match status" value="1"/>
</dbReference>
<comment type="catalytic activity">
    <reaction evidence="7">
        <text>a 6-O-methyl-2'-deoxyguanosine in DNA + L-cysteinyl-[protein] = S-methyl-L-cysteinyl-[protein] + a 2'-deoxyguanosine in DNA</text>
        <dbReference type="Rhea" id="RHEA:24000"/>
        <dbReference type="Rhea" id="RHEA-COMP:10131"/>
        <dbReference type="Rhea" id="RHEA-COMP:10132"/>
        <dbReference type="Rhea" id="RHEA-COMP:11367"/>
        <dbReference type="Rhea" id="RHEA-COMP:11368"/>
        <dbReference type="ChEBI" id="CHEBI:29950"/>
        <dbReference type="ChEBI" id="CHEBI:82612"/>
        <dbReference type="ChEBI" id="CHEBI:85445"/>
        <dbReference type="ChEBI" id="CHEBI:85448"/>
        <dbReference type="EC" id="2.1.1.63"/>
    </reaction>
</comment>
<evidence type="ECO:0000256" key="6">
    <source>
        <dbReference type="ARBA" id="ARBA00023204"/>
    </source>
</evidence>
<evidence type="ECO:0000256" key="3">
    <source>
        <dbReference type="ARBA" id="ARBA00022679"/>
    </source>
</evidence>
<dbReference type="EC" id="2.1.1.63" evidence="10"/>
<evidence type="ECO:0000259" key="8">
    <source>
        <dbReference type="Pfam" id="PF01035"/>
    </source>
</evidence>
<dbReference type="Gene3D" id="3.30.160.70">
    <property type="entry name" value="Methylated DNA-protein cysteine methyltransferase domain"/>
    <property type="match status" value="1"/>
</dbReference>
<accession>A0ABU5DWM3</accession>